<accession>A0A2U1FKT0</accession>
<dbReference type="InterPro" id="IPR025380">
    <property type="entry name" value="DUF4369"/>
</dbReference>
<dbReference type="SUPFAM" id="SSF52833">
    <property type="entry name" value="Thioredoxin-like"/>
    <property type="match status" value="1"/>
</dbReference>
<keyword evidence="4" id="KW-1185">Reference proteome</keyword>
<sequence length="377" mass="42972">MRIKNNFWLYLAIICLFSLSSCRNKNSFALNGHISNWSDTTQVYILKILGNDLSVLDSVTPDKNGAFSIQIEGDSTLSFYQLRFGKQIINFAAQIGSEIGIQADAKNFGTAYSIEEKGEERNEDIQKIALLKYQTDQTIDQISRSLQEKKISAVQFQDTVRTVIETFKTTLRNDYIFRDPKSPASFFALFQQKDGLLYFNVYDPTDVKAFAAVATAYETYYPSSPYTKGIRDISLLGLAAIRREKKARDISSKAEERTIPDLTLIDRNGTPRPLSEVVKENSKVLISFTSYEAEWSPELVKDLRSLYKKYHGTGFEIYEISVDKNTYFWQNAARTLPWITVIDRDGMAPALFNISSLPSFFIFQDGELKRLHSISKL</sequence>
<gene>
    <name evidence="3" type="ORF">C7382_10484</name>
</gene>
<evidence type="ECO:0000256" key="1">
    <source>
        <dbReference type="SAM" id="SignalP"/>
    </source>
</evidence>
<reference evidence="3 4" key="1">
    <citation type="submission" date="2018-04" db="EMBL/GenBank/DDBJ databases">
        <title>Genomic Encyclopedia of Type Strains, Phase IV (KMG-IV): sequencing the most valuable type-strain genomes for metagenomic binning, comparative biology and taxonomic classification.</title>
        <authorList>
            <person name="Goeker M."/>
        </authorList>
    </citation>
    <scope>NUCLEOTIDE SEQUENCE [LARGE SCALE GENOMIC DNA]</scope>
    <source>
        <strain evidence="3 4">DSM 28520</strain>
    </source>
</reference>
<dbReference type="PROSITE" id="PS51257">
    <property type="entry name" value="PROKAR_LIPOPROTEIN"/>
    <property type="match status" value="1"/>
</dbReference>
<proteinExistence type="predicted"/>
<name>A0A2U1FKT0_9PORP</name>
<organism evidence="3 4">
    <name type="scientific">Porphyromonas loveana</name>
    <dbReference type="NCBI Taxonomy" id="1884669"/>
    <lineage>
        <taxon>Bacteria</taxon>
        <taxon>Pseudomonadati</taxon>
        <taxon>Bacteroidota</taxon>
        <taxon>Bacteroidia</taxon>
        <taxon>Bacteroidales</taxon>
        <taxon>Porphyromonadaceae</taxon>
        <taxon>Porphyromonas</taxon>
    </lineage>
</organism>
<dbReference type="Gene3D" id="3.40.30.10">
    <property type="entry name" value="Glutaredoxin"/>
    <property type="match status" value="1"/>
</dbReference>
<evidence type="ECO:0000259" key="2">
    <source>
        <dbReference type="Pfam" id="PF14289"/>
    </source>
</evidence>
<dbReference type="GeneID" id="94550309"/>
<dbReference type="Pfam" id="PF14289">
    <property type="entry name" value="DUF4369"/>
    <property type="match status" value="1"/>
</dbReference>
<comment type="caution">
    <text evidence="3">The sequence shown here is derived from an EMBL/GenBank/DDBJ whole genome shotgun (WGS) entry which is preliminary data.</text>
</comment>
<feature type="domain" description="DUF4369" evidence="2">
    <location>
        <begin position="28"/>
        <end position="122"/>
    </location>
</feature>
<feature type="chain" id="PRO_5015763089" evidence="1">
    <location>
        <begin position="24"/>
        <end position="377"/>
    </location>
</feature>
<dbReference type="AlphaFoldDB" id="A0A2U1FKT0"/>
<evidence type="ECO:0000313" key="3">
    <source>
        <dbReference type="EMBL" id="PVZ12777.1"/>
    </source>
</evidence>
<protein>
    <submittedName>
        <fullName evidence="3">AhpC/TSA family protein</fullName>
    </submittedName>
</protein>
<feature type="signal peptide" evidence="1">
    <location>
        <begin position="1"/>
        <end position="23"/>
    </location>
</feature>
<evidence type="ECO:0000313" key="4">
    <source>
        <dbReference type="Proteomes" id="UP000245462"/>
    </source>
</evidence>
<dbReference type="RefSeq" id="WP_116678857.1">
    <property type="nucleotide sequence ID" value="NZ_JBGZJN010000189.1"/>
</dbReference>
<keyword evidence="1" id="KW-0732">Signal</keyword>
<dbReference type="InterPro" id="IPR036249">
    <property type="entry name" value="Thioredoxin-like_sf"/>
</dbReference>
<dbReference type="EMBL" id="QEKY01000004">
    <property type="protein sequence ID" value="PVZ12777.1"/>
    <property type="molecule type" value="Genomic_DNA"/>
</dbReference>
<dbReference type="OrthoDB" id="6399635at2"/>
<dbReference type="Proteomes" id="UP000245462">
    <property type="component" value="Unassembled WGS sequence"/>
</dbReference>